<feature type="transmembrane region" description="Helical" evidence="9">
    <location>
        <begin position="12"/>
        <end position="30"/>
    </location>
</feature>
<dbReference type="PANTHER" id="PTHR30588">
    <property type="entry name" value="BRANCHED-CHAIN AMINO ACID TRANSPORT SYSTEM 2 CARRIER PROTEIN"/>
    <property type="match status" value="1"/>
</dbReference>
<organism evidence="10 11">
    <name type="scientific">Cytobacillus solani</name>
    <dbReference type="NCBI Taxonomy" id="1637975"/>
    <lineage>
        <taxon>Bacteria</taxon>
        <taxon>Bacillati</taxon>
        <taxon>Bacillota</taxon>
        <taxon>Bacilli</taxon>
        <taxon>Bacillales</taxon>
        <taxon>Bacillaceae</taxon>
        <taxon>Cytobacillus</taxon>
    </lineage>
</organism>
<keyword evidence="7 9" id="KW-1133">Transmembrane helix</keyword>
<keyword evidence="8 9" id="KW-0472">Membrane</keyword>
<keyword evidence="6 9" id="KW-0029">Amino-acid transport</keyword>
<evidence type="ECO:0000313" key="11">
    <source>
        <dbReference type="Proteomes" id="UP000050996"/>
    </source>
</evidence>
<sequence>MMNTNLSGKQILAIGLMLFAMFFGAGNMIFPPFLGQDAGTSVWTAIFGFLITGVGLPLLGVIAIAKVGDLETLANRVHPVYAVIFTVVLFLVIGPLFAIPRTGTVAFEIGVLPFLSEGSTPNGLGLLIFSVIYFAICAWLSMNPTKLVDTIGKLLTPALLTVLALFVIKSFITPLGEPKAPVGPYAEGPFFKGFIEGYLTMDAIASLVFGGMVIASIKGLGVTSKKSISKLCIKAALIAVVGLGLVYLSLAYIGSTSPDAIGIHENGGSLLSAAANHLFGSFGAVVLGLAILFACLTTAIGLISSCAQYFNKLMPKISYKTFVLVFSLFSAVIANVGLTQLISFSVPVLVFIYPLAIVLILLSFVHNLFNGYSLVYICALIPTGLVGLVDGLNAAGLNISAATDVLSVLPFFSQGIGWLVPAIVGAIVGYCIALAAGESKKTVPTSN</sequence>
<dbReference type="NCBIfam" id="TIGR00796">
    <property type="entry name" value="livcs"/>
    <property type="match status" value="1"/>
</dbReference>
<dbReference type="GO" id="GO:0015820">
    <property type="term" value="P:L-leucine transport"/>
    <property type="evidence" value="ECO:0007669"/>
    <property type="project" value="TreeGrafter"/>
</dbReference>
<dbReference type="InterPro" id="IPR004685">
    <property type="entry name" value="Brnchd-chn_aa_trnsp_Livcs"/>
</dbReference>
<dbReference type="EMBL" id="LJIX01000006">
    <property type="protein sequence ID" value="KQL20823.1"/>
    <property type="molecule type" value="Genomic_DNA"/>
</dbReference>
<evidence type="ECO:0000256" key="6">
    <source>
        <dbReference type="ARBA" id="ARBA00022970"/>
    </source>
</evidence>
<feature type="transmembrane region" description="Helical" evidence="9">
    <location>
        <begin position="80"/>
        <end position="103"/>
    </location>
</feature>
<keyword evidence="5 9" id="KW-0812">Transmembrane</keyword>
<feature type="transmembrane region" description="Helical" evidence="9">
    <location>
        <begin position="203"/>
        <end position="223"/>
    </location>
</feature>
<keyword evidence="4" id="KW-1003">Cell membrane</keyword>
<dbReference type="GO" id="GO:0015818">
    <property type="term" value="P:isoleucine transport"/>
    <property type="evidence" value="ECO:0007669"/>
    <property type="project" value="TreeGrafter"/>
</dbReference>
<evidence type="ECO:0000256" key="7">
    <source>
        <dbReference type="ARBA" id="ARBA00022989"/>
    </source>
</evidence>
<reference evidence="10 11" key="1">
    <citation type="submission" date="2015-09" db="EMBL/GenBank/DDBJ databases">
        <title>Genome sequencing project for genomic taxonomy and phylogenomics of Bacillus-like bacteria.</title>
        <authorList>
            <person name="Liu B."/>
            <person name="Wang J."/>
            <person name="Zhu Y."/>
            <person name="Liu G."/>
            <person name="Chen Q."/>
            <person name="Chen Z."/>
            <person name="Lan J."/>
            <person name="Che J."/>
            <person name="Ge C."/>
            <person name="Shi H."/>
            <person name="Pan Z."/>
            <person name="Liu X."/>
        </authorList>
    </citation>
    <scope>NUCLEOTIDE SEQUENCE [LARGE SCALE GENOMIC DNA]</scope>
    <source>
        <strain evidence="10 11">FJAT-18043</strain>
    </source>
</reference>
<dbReference type="GO" id="GO:0005304">
    <property type="term" value="F:L-valine transmembrane transporter activity"/>
    <property type="evidence" value="ECO:0007669"/>
    <property type="project" value="TreeGrafter"/>
</dbReference>
<feature type="transmembrane region" description="Helical" evidence="9">
    <location>
        <begin position="344"/>
        <end position="362"/>
    </location>
</feature>
<comment type="similarity">
    <text evidence="2 9">Belongs to the branched chain amino acid transporter family.</text>
</comment>
<evidence type="ECO:0000256" key="1">
    <source>
        <dbReference type="ARBA" id="ARBA00004651"/>
    </source>
</evidence>
<dbReference type="GO" id="GO:0005886">
    <property type="term" value="C:plasma membrane"/>
    <property type="evidence" value="ECO:0007669"/>
    <property type="project" value="UniProtKB-SubCell"/>
</dbReference>
<feature type="transmembrane region" description="Helical" evidence="9">
    <location>
        <begin position="123"/>
        <end position="142"/>
    </location>
</feature>
<keyword evidence="11" id="KW-1185">Reference proteome</keyword>
<protein>
    <recommendedName>
        <fullName evidence="9">Branched-chain amino acid transport system carrier protein</fullName>
    </recommendedName>
</protein>
<evidence type="ECO:0000256" key="5">
    <source>
        <dbReference type="ARBA" id="ARBA00022692"/>
    </source>
</evidence>
<evidence type="ECO:0000256" key="4">
    <source>
        <dbReference type="ARBA" id="ARBA00022475"/>
    </source>
</evidence>
<feature type="transmembrane region" description="Helical" evidence="9">
    <location>
        <begin position="319"/>
        <end position="338"/>
    </location>
</feature>
<dbReference type="AlphaFoldDB" id="A0A0Q3VIL8"/>
<dbReference type="PATRIC" id="fig|1637975.4.peg.4174"/>
<dbReference type="PANTHER" id="PTHR30588:SF8">
    <property type="entry name" value="BRANCHED-CHAIN AMINO ACID PERMEASE BRAB"/>
    <property type="match status" value="1"/>
</dbReference>
<name>A0A0Q3VIL8_9BACI</name>
<dbReference type="GO" id="GO:0015190">
    <property type="term" value="F:L-leucine transmembrane transporter activity"/>
    <property type="evidence" value="ECO:0007669"/>
    <property type="project" value="TreeGrafter"/>
</dbReference>
<dbReference type="Pfam" id="PF05525">
    <property type="entry name" value="Branch_AA_trans"/>
    <property type="match status" value="1"/>
</dbReference>
<evidence type="ECO:0000256" key="3">
    <source>
        <dbReference type="ARBA" id="ARBA00022448"/>
    </source>
</evidence>
<feature type="transmembrane region" description="Helical" evidence="9">
    <location>
        <begin position="235"/>
        <end position="254"/>
    </location>
</feature>
<comment type="caution">
    <text evidence="10">The sequence shown here is derived from an EMBL/GenBank/DDBJ whole genome shotgun (WGS) entry which is preliminary data.</text>
</comment>
<dbReference type="Proteomes" id="UP000050996">
    <property type="component" value="Unassembled WGS sequence"/>
</dbReference>
<evidence type="ECO:0000256" key="2">
    <source>
        <dbReference type="ARBA" id="ARBA00008540"/>
    </source>
</evidence>
<feature type="transmembrane region" description="Helical" evidence="9">
    <location>
        <begin position="374"/>
        <end position="396"/>
    </location>
</feature>
<comment type="subcellular location">
    <subcellularLocation>
        <location evidence="1 9">Cell membrane</location>
        <topology evidence="1 9">Multi-pass membrane protein</topology>
    </subcellularLocation>
</comment>
<gene>
    <name evidence="10" type="ORF">AN957_20970</name>
</gene>
<comment type="function">
    <text evidence="9">Component of the transport system for branched-chain amino acids.</text>
</comment>
<feature type="transmembrane region" description="Helical" evidence="9">
    <location>
        <begin position="42"/>
        <end position="68"/>
    </location>
</feature>
<keyword evidence="3 9" id="KW-0813">Transport</keyword>
<evidence type="ECO:0000256" key="8">
    <source>
        <dbReference type="ARBA" id="ARBA00023136"/>
    </source>
</evidence>
<proteinExistence type="inferred from homology"/>
<feature type="transmembrane region" description="Helical" evidence="9">
    <location>
        <begin position="416"/>
        <end position="437"/>
    </location>
</feature>
<feature type="transmembrane region" description="Helical" evidence="9">
    <location>
        <begin position="154"/>
        <end position="172"/>
    </location>
</feature>
<dbReference type="GO" id="GO:0015188">
    <property type="term" value="F:L-isoleucine transmembrane transporter activity"/>
    <property type="evidence" value="ECO:0007669"/>
    <property type="project" value="TreeGrafter"/>
</dbReference>
<feature type="transmembrane region" description="Helical" evidence="9">
    <location>
        <begin position="274"/>
        <end position="307"/>
    </location>
</feature>
<evidence type="ECO:0000313" key="10">
    <source>
        <dbReference type="EMBL" id="KQL20823.1"/>
    </source>
</evidence>
<accession>A0A0Q3VIL8</accession>
<evidence type="ECO:0000256" key="9">
    <source>
        <dbReference type="RuleBase" id="RU362122"/>
    </source>
</evidence>